<dbReference type="GO" id="GO:0044183">
    <property type="term" value="F:protein folding chaperone"/>
    <property type="evidence" value="ECO:0007669"/>
    <property type="project" value="TreeGrafter"/>
</dbReference>
<proteinExistence type="predicted"/>
<dbReference type="GO" id="GO:0012505">
    <property type="term" value="C:endomembrane system"/>
    <property type="evidence" value="ECO:0007669"/>
    <property type="project" value="TreeGrafter"/>
</dbReference>
<evidence type="ECO:0008006" key="3">
    <source>
        <dbReference type="Google" id="ProtNLM"/>
    </source>
</evidence>
<dbReference type="EMBL" id="HBHA01000723">
    <property type="protein sequence ID" value="CAD9577723.1"/>
    <property type="molecule type" value="Transcribed_RNA"/>
</dbReference>
<dbReference type="GO" id="GO:0005740">
    <property type="term" value="C:mitochondrial envelope"/>
    <property type="evidence" value="ECO:0007669"/>
    <property type="project" value="TreeGrafter"/>
</dbReference>
<dbReference type="PANTHER" id="PTHR46512">
    <property type="entry name" value="PEPTIDYLPROLYL ISOMERASE"/>
    <property type="match status" value="1"/>
</dbReference>
<evidence type="ECO:0000313" key="2">
    <source>
        <dbReference type="EMBL" id="CAD9577723.1"/>
    </source>
</evidence>
<name>A0A7S2KK14_BIGNA</name>
<keyword evidence="1" id="KW-1133">Transmembrane helix</keyword>
<sequence length="230" mass="25370">MPEPGKMTPAQRVEFSLKKKALGNSRYKDKAFPAAIKAYKEALTYIGSASGWGGEEEKKSLRKLKIDCENNLCAAYLASREFDKAKAAALRVFQIDAENVRCLERLAKIYLATNYLAKAENMIHRLKNLPEAKGGGRVEVFEKSLESKRELERKRKAAFAEKFKNLSFGYEESSGGDDKEGENVLPPLAGDDDALASSSSFFGSSWTMYLAFGVLVGAVALGAIFTQQQM</sequence>
<dbReference type="SUPFAM" id="SSF48452">
    <property type="entry name" value="TPR-like"/>
    <property type="match status" value="1"/>
</dbReference>
<protein>
    <recommendedName>
        <fullName evidence="3">Peptidylprolyl isomerase</fullName>
    </recommendedName>
</protein>
<gene>
    <name evidence="2" type="ORF">BIGN1055_LOCUS473</name>
</gene>
<keyword evidence="1" id="KW-0472">Membrane</keyword>
<dbReference type="InterPro" id="IPR050754">
    <property type="entry name" value="FKBP4/5/8-like"/>
</dbReference>
<accession>A0A7S2KK14</accession>
<evidence type="ECO:0000256" key="1">
    <source>
        <dbReference type="SAM" id="Phobius"/>
    </source>
</evidence>
<dbReference type="Gene3D" id="1.25.40.10">
    <property type="entry name" value="Tetratricopeptide repeat domain"/>
    <property type="match status" value="1"/>
</dbReference>
<dbReference type="GO" id="GO:0005829">
    <property type="term" value="C:cytosol"/>
    <property type="evidence" value="ECO:0007669"/>
    <property type="project" value="TreeGrafter"/>
</dbReference>
<dbReference type="AlphaFoldDB" id="A0A7S2KK14"/>
<reference evidence="2" key="1">
    <citation type="submission" date="2021-01" db="EMBL/GenBank/DDBJ databases">
        <authorList>
            <person name="Corre E."/>
            <person name="Pelletier E."/>
            <person name="Niang G."/>
            <person name="Scheremetjew M."/>
            <person name="Finn R."/>
            <person name="Kale V."/>
            <person name="Holt S."/>
            <person name="Cochrane G."/>
            <person name="Meng A."/>
            <person name="Brown T."/>
            <person name="Cohen L."/>
        </authorList>
    </citation>
    <scope>NUCLEOTIDE SEQUENCE</scope>
    <source>
        <strain evidence="2">CCMP1258.1</strain>
    </source>
</reference>
<keyword evidence="1" id="KW-0812">Transmembrane</keyword>
<dbReference type="InterPro" id="IPR011990">
    <property type="entry name" value="TPR-like_helical_dom_sf"/>
</dbReference>
<dbReference type="GO" id="GO:0016020">
    <property type="term" value="C:membrane"/>
    <property type="evidence" value="ECO:0007669"/>
    <property type="project" value="TreeGrafter"/>
</dbReference>
<dbReference type="PANTHER" id="PTHR46512:SF1">
    <property type="entry name" value="PEPTIDYLPROLYL ISOMERASE"/>
    <property type="match status" value="1"/>
</dbReference>
<organism evidence="2">
    <name type="scientific">Bigelowiella natans</name>
    <name type="common">Pedinomonas minutissima</name>
    <name type="synonym">Chlorarachnion sp. (strain CCMP621)</name>
    <dbReference type="NCBI Taxonomy" id="227086"/>
    <lineage>
        <taxon>Eukaryota</taxon>
        <taxon>Sar</taxon>
        <taxon>Rhizaria</taxon>
        <taxon>Cercozoa</taxon>
        <taxon>Chlorarachniophyceae</taxon>
        <taxon>Bigelowiella</taxon>
    </lineage>
</organism>
<feature type="transmembrane region" description="Helical" evidence="1">
    <location>
        <begin position="206"/>
        <end position="225"/>
    </location>
</feature>